<feature type="transmembrane region" description="Helical" evidence="1">
    <location>
        <begin position="82"/>
        <end position="107"/>
    </location>
</feature>
<protein>
    <recommendedName>
        <fullName evidence="4">Oligosaccharide repeat unit polymerase</fullName>
    </recommendedName>
</protein>
<dbReference type="OrthoDB" id="9829441at2"/>
<feature type="transmembrane region" description="Helical" evidence="1">
    <location>
        <begin position="398"/>
        <end position="417"/>
    </location>
</feature>
<keyword evidence="3" id="KW-1185">Reference proteome</keyword>
<evidence type="ECO:0000313" key="3">
    <source>
        <dbReference type="Proteomes" id="UP000238034"/>
    </source>
</evidence>
<gene>
    <name evidence="2" type="ORF">B0I27_103135</name>
</gene>
<keyword evidence="1" id="KW-0812">Transmembrane</keyword>
<evidence type="ECO:0008006" key="4">
    <source>
        <dbReference type="Google" id="ProtNLM"/>
    </source>
</evidence>
<dbReference type="Proteomes" id="UP000238034">
    <property type="component" value="Unassembled WGS sequence"/>
</dbReference>
<reference evidence="2 3" key="1">
    <citation type="submission" date="2018-03" db="EMBL/GenBank/DDBJ databases">
        <title>Genomic Encyclopedia of Type Strains, Phase III (KMG-III): the genomes of soil and plant-associated and newly described type strains.</title>
        <authorList>
            <person name="Whitman W."/>
        </authorList>
    </citation>
    <scope>NUCLEOTIDE SEQUENCE [LARGE SCALE GENOMIC DNA]</scope>
    <source>
        <strain evidence="2 3">CGMCC 1.9313</strain>
    </source>
</reference>
<dbReference type="RefSeq" id="WP_106292266.1">
    <property type="nucleotide sequence ID" value="NZ_PVTH01000003.1"/>
</dbReference>
<keyword evidence="1" id="KW-0472">Membrane</keyword>
<evidence type="ECO:0000313" key="2">
    <source>
        <dbReference type="EMBL" id="PRY53665.1"/>
    </source>
</evidence>
<feature type="transmembrane region" description="Helical" evidence="1">
    <location>
        <begin position="296"/>
        <end position="317"/>
    </location>
</feature>
<sequence>MLKVFKLCVLVNAIAAITLFFLTGSRDYLIWTLLGTNILAVLVCRNMQLLLVAVLYIFTYNFHYYLEFTGAQLSPYTEFQNAYYYGVGASVNLVVLVSFILFVNVMINSGAIKRGVFTSLKSKLSSNTLYLINTIVCALIICFLTTRGSNLFFAIGNLYELYRDNLDAIGGIGVYFSIFFFAMFVFKPEKTSSLPVHLIFFSFLLYALSRGTRMLIVPPLLMYFFYFFENRFSWKWIICFAALGMFVLTAIDRFKNGLGIFEDNTAGSNILINNQAEILYGANGTIFLIQNEVVPVLARLKLSFGLFFTSFIPPGLFDESWKYPHFTGIYNVSAGGGGLASIGIYAMLSWAGPALLGAYLALIGNYLYSSSRKSLYYCVWFTISLFMVTRWYTYDLNVLFRLPFYSIVVIVFYVLILKKSSTKL</sequence>
<feature type="transmembrane region" description="Helical" evidence="1">
    <location>
        <begin position="168"/>
        <end position="186"/>
    </location>
</feature>
<feature type="transmembrane region" description="Helical" evidence="1">
    <location>
        <begin position="128"/>
        <end position="148"/>
    </location>
</feature>
<dbReference type="AlphaFoldDB" id="A0A2T0U6X4"/>
<proteinExistence type="predicted"/>
<feature type="transmembrane region" description="Helical" evidence="1">
    <location>
        <begin position="232"/>
        <end position="251"/>
    </location>
</feature>
<organism evidence="2 3">
    <name type="scientific">Arcticibacter pallidicorallinus</name>
    <dbReference type="NCBI Taxonomy" id="1259464"/>
    <lineage>
        <taxon>Bacteria</taxon>
        <taxon>Pseudomonadati</taxon>
        <taxon>Bacteroidota</taxon>
        <taxon>Sphingobacteriia</taxon>
        <taxon>Sphingobacteriales</taxon>
        <taxon>Sphingobacteriaceae</taxon>
        <taxon>Arcticibacter</taxon>
    </lineage>
</organism>
<feature type="transmembrane region" description="Helical" evidence="1">
    <location>
        <begin position="374"/>
        <end position="392"/>
    </location>
</feature>
<evidence type="ECO:0000256" key="1">
    <source>
        <dbReference type="SAM" id="Phobius"/>
    </source>
</evidence>
<keyword evidence="1" id="KW-1133">Transmembrane helix</keyword>
<comment type="caution">
    <text evidence="2">The sequence shown here is derived from an EMBL/GenBank/DDBJ whole genome shotgun (WGS) entry which is preliminary data.</text>
</comment>
<feature type="transmembrane region" description="Helical" evidence="1">
    <location>
        <begin position="28"/>
        <end position="44"/>
    </location>
</feature>
<feature type="transmembrane region" description="Helical" evidence="1">
    <location>
        <begin position="7"/>
        <end position="22"/>
    </location>
</feature>
<feature type="transmembrane region" description="Helical" evidence="1">
    <location>
        <begin position="337"/>
        <end position="362"/>
    </location>
</feature>
<feature type="transmembrane region" description="Helical" evidence="1">
    <location>
        <begin position="49"/>
        <end position="66"/>
    </location>
</feature>
<accession>A0A2T0U6X4</accession>
<dbReference type="EMBL" id="PVTH01000003">
    <property type="protein sequence ID" value="PRY53665.1"/>
    <property type="molecule type" value="Genomic_DNA"/>
</dbReference>
<feature type="transmembrane region" description="Helical" evidence="1">
    <location>
        <begin position="198"/>
        <end position="226"/>
    </location>
</feature>
<name>A0A2T0U6X4_9SPHI</name>